<gene>
    <name evidence="2" type="ORF">THAOC_25813</name>
</gene>
<evidence type="ECO:0000313" key="2">
    <source>
        <dbReference type="EMBL" id="EJK54547.1"/>
    </source>
</evidence>
<accession>K0S6Q2</accession>
<keyword evidence="3" id="KW-1185">Reference proteome</keyword>
<reference evidence="2 3" key="1">
    <citation type="journal article" date="2012" name="Genome Biol.">
        <title>Genome and low-iron response of an oceanic diatom adapted to chronic iron limitation.</title>
        <authorList>
            <person name="Lommer M."/>
            <person name="Specht M."/>
            <person name="Roy A.S."/>
            <person name="Kraemer L."/>
            <person name="Andreson R."/>
            <person name="Gutowska M.A."/>
            <person name="Wolf J."/>
            <person name="Bergner S.V."/>
            <person name="Schilhabel M.B."/>
            <person name="Klostermeier U.C."/>
            <person name="Beiko R.G."/>
            <person name="Rosenstiel P."/>
            <person name="Hippler M."/>
            <person name="Laroche J."/>
        </authorList>
    </citation>
    <scope>NUCLEOTIDE SEQUENCE [LARGE SCALE GENOMIC DNA]</scope>
    <source>
        <strain evidence="2 3">CCMP1005</strain>
    </source>
</reference>
<dbReference type="Proteomes" id="UP000266841">
    <property type="component" value="Unassembled WGS sequence"/>
</dbReference>
<feature type="region of interest" description="Disordered" evidence="1">
    <location>
        <begin position="1"/>
        <end position="32"/>
    </location>
</feature>
<dbReference type="AlphaFoldDB" id="K0S6Q2"/>
<dbReference type="EMBL" id="AGNL01035669">
    <property type="protein sequence ID" value="EJK54547.1"/>
    <property type="molecule type" value="Genomic_DNA"/>
</dbReference>
<dbReference type="eggNOG" id="ENOG502SF5D">
    <property type="taxonomic scope" value="Eukaryota"/>
</dbReference>
<proteinExistence type="predicted"/>
<evidence type="ECO:0000313" key="3">
    <source>
        <dbReference type="Proteomes" id="UP000266841"/>
    </source>
</evidence>
<feature type="compositionally biased region" description="Low complexity" evidence="1">
    <location>
        <begin position="8"/>
        <end position="18"/>
    </location>
</feature>
<protein>
    <submittedName>
        <fullName evidence="2">Uncharacterized protein</fullName>
    </submittedName>
</protein>
<name>K0S6Q2_THAOC</name>
<evidence type="ECO:0000256" key="1">
    <source>
        <dbReference type="SAM" id="MobiDB-lite"/>
    </source>
</evidence>
<organism evidence="2 3">
    <name type="scientific">Thalassiosira oceanica</name>
    <name type="common">Marine diatom</name>
    <dbReference type="NCBI Taxonomy" id="159749"/>
    <lineage>
        <taxon>Eukaryota</taxon>
        <taxon>Sar</taxon>
        <taxon>Stramenopiles</taxon>
        <taxon>Ochrophyta</taxon>
        <taxon>Bacillariophyta</taxon>
        <taxon>Coscinodiscophyceae</taxon>
        <taxon>Thalassiosirophycidae</taxon>
        <taxon>Thalassiosirales</taxon>
        <taxon>Thalassiosiraceae</taxon>
        <taxon>Thalassiosira</taxon>
    </lineage>
</organism>
<sequence length="441" mass="49929">AVRHARSTPRAASTSAGTPDGHQESGVERRRRVQQEALASVTSNKRYERELKSSKVQTAVSLVQWDDRDPNRGSVRRLASLLATRVHRASVHDRRLRGIDALLLSMATGLVEFDGERYLKRDNQDYQRQICSTVAASDILLHILRKKPGHFQLIMHELMAKQKLTRNSRKGMVTKVDVAAAMIPSTAGNDSSIQTLRGNSRKDGPSRHRTCVYLSNDTCHCPFYALQSRISEMMLWSNEPPRFKERGRSSKYQVCDGDSLDVPGGTLDASILSSFNVGVCRTLKYFQHYCIEHYGATTRTKGEVDLSKIDTTVDSIKEAKSRETILKTATKVADLSKHRWCTIDLMKREFDAHREAEEAKENGIPAPNLPTRRPQVISALVDYRKKIFNKYPAHRASIESEIHQRYAKARETTNSERVKLTKTPLFRLSETVSAESRYNTT</sequence>
<feature type="non-terminal residue" evidence="2">
    <location>
        <position position="1"/>
    </location>
</feature>
<comment type="caution">
    <text evidence="2">The sequence shown here is derived from an EMBL/GenBank/DDBJ whole genome shotgun (WGS) entry which is preliminary data.</text>
</comment>